<comment type="caution">
    <text evidence="3">The sequence shown here is derived from an EMBL/GenBank/DDBJ whole genome shotgun (WGS) entry which is preliminary data.</text>
</comment>
<dbReference type="Pfam" id="PF01344">
    <property type="entry name" value="Kelch_1"/>
    <property type="match status" value="1"/>
</dbReference>
<dbReference type="SUPFAM" id="SSF117281">
    <property type="entry name" value="Kelch motif"/>
    <property type="match status" value="2"/>
</dbReference>
<proteinExistence type="predicted"/>
<protein>
    <submittedName>
        <fullName evidence="3">Kelch repeat protein</fullName>
    </submittedName>
</protein>
<dbReference type="InterPro" id="IPR036116">
    <property type="entry name" value="FN3_sf"/>
</dbReference>
<dbReference type="Gene3D" id="2.120.10.80">
    <property type="entry name" value="Kelch-type beta propeller"/>
    <property type="match status" value="2"/>
</dbReference>
<dbReference type="PATRIC" id="fig|1218565.3.peg.1941"/>
<dbReference type="AlphaFoldDB" id="M6DAF8"/>
<sequence length="588" mass="64374">MGVIVMISFVIPAFLNRLEILALIYEPLPEFHKNVGTPTFLNDGKISQKPNSRQRDKICGNSCKFDVRNEWLGIRNRCRFWEKFHVDSNFLKECKSFAITKRHILLKKRRSGFLSKTFSFVIPAFLLKIGNLFKITRFTFLFTLILQFSNCLNSPLSHIQDAQNAKVNLAFVSQIGPRSATIFWECSSSLPGSVLYGKGAIESVVTSLKNSNIHSMTLPNLDPNTDYLAYVFCSSDLNKLQRVPLTFKTWTSDFPNRTRGLWVVGGIGADASPVSEIDFFDPVTSTWYPAATSIPTPRAFANIVSHKNKIYVIGGLEKQGINYVASKKTEVYDPYTNQWTTLADIPVANQGGVIASVGEEIFIIAGTTTADMTTGTILNTVSRFAPGIGPTGLWQSYTSLSAIFSRADMSGCGLNGNIFFTGGRFTNDGTSQATSDSYSPSINSTSAAGEPSITIARHGAGSACVKPLNSDPYPTDPEWIAVIGGSTGVSTLQPITSITTTNRTDFFQNGTLAFAIGPILPVSVYYPGVQASYETRKLFVFGGASALNIPTDSVYSIGLQNPIASTWSLDSLKMPRARYSHKVVRIDR</sequence>
<evidence type="ECO:0000256" key="2">
    <source>
        <dbReference type="ARBA" id="ARBA00022737"/>
    </source>
</evidence>
<dbReference type="SUPFAM" id="SSF49265">
    <property type="entry name" value="Fibronectin type III"/>
    <property type="match status" value="1"/>
</dbReference>
<evidence type="ECO:0000313" key="4">
    <source>
        <dbReference type="Proteomes" id="UP000011988"/>
    </source>
</evidence>
<dbReference type="PANTHER" id="PTHR46260">
    <property type="entry name" value="RING-TYPE DOMAIN-CONTAINING PROTEIN"/>
    <property type="match status" value="1"/>
</dbReference>
<dbReference type="EMBL" id="ANIK01000035">
    <property type="protein sequence ID" value="EMJ95495.1"/>
    <property type="molecule type" value="Genomic_DNA"/>
</dbReference>
<evidence type="ECO:0000256" key="1">
    <source>
        <dbReference type="ARBA" id="ARBA00022441"/>
    </source>
</evidence>
<dbReference type="InterPro" id="IPR051746">
    <property type="entry name" value="Kelch_domain_containing_8"/>
</dbReference>
<keyword evidence="1" id="KW-0880">Kelch repeat</keyword>
<dbReference type="PANTHER" id="PTHR46260:SF3">
    <property type="entry name" value="RING-TYPE DOMAIN-CONTAINING PROTEIN"/>
    <property type="match status" value="1"/>
</dbReference>
<evidence type="ECO:0000313" key="3">
    <source>
        <dbReference type="EMBL" id="EMJ95495.1"/>
    </source>
</evidence>
<organism evidence="3 4">
    <name type="scientific">Leptospira alstonii serovar Sichuan str. 79601</name>
    <dbReference type="NCBI Taxonomy" id="1218565"/>
    <lineage>
        <taxon>Bacteria</taxon>
        <taxon>Pseudomonadati</taxon>
        <taxon>Spirochaetota</taxon>
        <taxon>Spirochaetia</taxon>
        <taxon>Leptospirales</taxon>
        <taxon>Leptospiraceae</taxon>
        <taxon>Leptospira</taxon>
    </lineage>
</organism>
<keyword evidence="2" id="KW-0677">Repeat</keyword>
<dbReference type="PRINTS" id="PR00501">
    <property type="entry name" value="KELCHREPEAT"/>
</dbReference>
<dbReference type="InterPro" id="IPR006652">
    <property type="entry name" value="Kelch_1"/>
</dbReference>
<reference evidence="3 4" key="1">
    <citation type="submission" date="2013-01" db="EMBL/GenBank/DDBJ databases">
        <authorList>
            <person name="Harkins D.M."/>
            <person name="Durkin A.S."/>
            <person name="Brinkac L.M."/>
            <person name="Haft D.H."/>
            <person name="Selengut J.D."/>
            <person name="Sanka R."/>
            <person name="DePew J."/>
            <person name="Purushe J."/>
            <person name="Galloway R.L."/>
            <person name="Vinetz J.M."/>
            <person name="Sutton G.G."/>
            <person name="Nierman W.C."/>
            <person name="Fouts D.E."/>
        </authorList>
    </citation>
    <scope>NUCLEOTIDE SEQUENCE [LARGE SCALE GENOMIC DNA]</scope>
    <source>
        <strain evidence="3 4">79601</strain>
    </source>
</reference>
<name>M6DAF8_9LEPT</name>
<dbReference type="InterPro" id="IPR015915">
    <property type="entry name" value="Kelch-typ_b-propeller"/>
</dbReference>
<gene>
    <name evidence="3" type="ORF">LEP1GSC194_3592</name>
</gene>
<dbReference type="Proteomes" id="UP000011988">
    <property type="component" value="Unassembled WGS sequence"/>
</dbReference>
<accession>M6DAF8</accession>
<dbReference type="SMART" id="SM00612">
    <property type="entry name" value="Kelch"/>
    <property type="match status" value="3"/>
</dbReference>